<dbReference type="InterPro" id="IPR020895">
    <property type="entry name" value="Frataxin_CS"/>
</dbReference>
<dbReference type="SUPFAM" id="SSF55387">
    <property type="entry name" value="Frataxin/Nqo15-like"/>
    <property type="match status" value="1"/>
</dbReference>
<comment type="similarity">
    <text evidence="1">Belongs to the frataxin family.</text>
</comment>
<dbReference type="VEuPathDB" id="FungiDB:sr15315"/>
<keyword evidence="2" id="KW-0406">Ion transport</keyword>
<keyword evidence="2" id="KW-0410">Iron transport</keyword>
<dbReference type="PROSITE" id="PS01344">
    <property type="entry name" value="FRATAXIN_1"/>
    <property type="match status" value="1"/>
</dbReference>
<dbReference type="Gene3D" id="3.30.920.10">
    <property type="entry name" value="Frataxin/CyaY"/>
    <property type="match status" value="1"/>
</dbReference>
<dbReference type="InterPro" id="IPR002908">
    <property type="entry name" value="Frataxin/CyaY"/>
</dbReference>
<evidence type="ECO:0000256" key="1">
    <source>
        <dbReference type="ARBA" id="ARBA00008183"/>
    </source>
</evidence>
<dbReference type="GO" id="GO:0008199">
    <property type="term" value="F:ferric iron binding"/>
    <property type="evidence" value="ECO:0007669"/>
    <property type="project" value="InterPro"/>
</dbReference>
<reference evidence="5 6" key="1">
    <citation type="journal article" date="2010" name="Science">
        <title>Pathogenicity determinants in smut fungi revealed by genome comparison.</title>
        <authorList>
            <person name="Schirawski J."/>
            <person name="Mannhaupt G."/>
            <person name="Muench K."/>
            <person name="Brefort T."/>
            <person name="Schipper K."/>
            <person name="Doehlemann G."/>
            <person name="Di Stasio M."/>
            <person name="Roessel N."/>
            <person name="Mendoza-Mendoza A."/>
            <person name="Pester D."/>
            <person name="Mueller O."/>
            <person name="Winterberg B."/>
            <person name="Meyer E."/>
            <person name="Ghareeb H."/>
            <person name="Wollenberg T."/>
            <person name="Muensterkoetter M."/>
            <person name="Wong P."/>
            <person name="Walter M."/>
            <person name="Stukenbrock E."/>
            <person name="Gueldener U."/>
            <person name="Kahmann R."/>
        </authorList>
    </citation>
    <scope>NUCLEOTIDE SEQUENCE [LARGE SCALE GENOMIC DNA]</scope>
    <source>
        <strain evidence="6">SRZ2</strain>
    </source>
</reference>
<dbReference type="EMBL" id="FQ311435">
    <property type="protein sequence ID" value="CBQ69246.1"/>
    <property type="molecule type" value="Genomic_DNA"/>
</dbReference>
<evidence type="ECO:0000256" key="4">
    <source>
        <dbReference type="SAM" id="MobiDB-lite"/>
    </source>
</evidence>
<dbReference type="AlphaFoldDB" id="E6ZPT9"/>
<evidence type="ECO:0000313" key="6">
    <source>
        <dbReference type="Proteomes" id="UP000008867"/>
    </source>
</evidence>
<name>E6ZPT9_SPORE</name>
<proteinExistence type="inferred from homology"/>
<dbReference type="GO" id="GO:0006879">
    <property type="term" value="P:intracellular iron ion homeostasis"/>
    <property type="evidence" value="ECO:0007669"/>
    <property type="project" value="TreeGrafter"/>
</dbReference>
<dbReference type="GO" id="GO:0006826">
    <property type="term" value="P:iron ion transport"/>
    <property type="evidence" value="ECO:0007669"/>
    <property type="project" value="UniProtKB-KW"/>
</dbReference>
<evidence type="ECO:0000313" key="5">
    <source>
        <dbReference type="EMBL" id="CBQ69246.1"/>
    </source>
</evidence>
<dbReference type="Pfam" id="PF01491">
    <property type="entry name" value="Frataxin_Cyay"/>
    <property type="match status" value="1"/>
</dbReference>
<dbReference type="NCBIfam" id="TIGR03421">
    <property type="entry name" value="FeS_CyaY"/>
    <property type="match status" value="1"/>
</dbReference>
<gene>
    <name evidence="5" type="ORF">sr15315</name>
</gene>
<dbReference type="Proteomes" id="UP000008867">
    <property type="component" value="Chromosome 14"/>
</dbReference>
<dbReference type="PANTHER" id="PTHR16821">
    <property type="entry name" value="FRATAXIN"/>
    <property type="match status" value="1"/>
</dbReference>
<keyword evidence="2" id="KW-0813">Transport</keyword>
<dbReference type="PANTHER" id="PTHR16821:SF2">
    <property type="entry name" value="FRATAXIN, MITOCHONDRIAL"/>
    <property type="match status" value="1"/>
</dbReference>
<dbReference type="InterPro" id="IPR036524">
    <property type="entry name" value="Frataxin/CyaY_sf"/>
</dbReference>
<keyword evidence="3" id="KW-0408">Iron</keyword>
<accession>E6ZPT9</accession>
<evidence type="ECO:0008006" key="7">
    <source>
        <dbReference type="Google" id="ProtNLM"/>
    </source>
</evidence>
<keyword evidence="6" id="KW-1185">Reference proteome</keyword>
<dbReference type="eggNOG" id="KOG3413">
    <property type="taxonomic scope" value="Eukaryota"/>
</dbReference>
<evidence type="ECO:0000256" key="3">
    <source>
        <dbReference type="ARBA" id="ARBA00023004"/>
    </source>
</evidence>
<protein>
    <recommendedName>
        <fullName evidence="7">Ferroxidase</fullName>
    </recommendedName>
</protein>
<dbReference type="GO" id="GO:0004322">
    <property type="term" value="F:ferroxidase activity"/>
    <property type="evidence" value="ECO:0007669"/>
    <property type="project" value="TreeGrafter"/>
</dbReference>
<dbReference type="SMART" id="SM01219">
    <property type="entry name" value="Frataxin_Cyay"/>
    <property type="match status" value="1"/>
</dbReference>
<dbReference type="OrthoDB" id="1897642at2759"/>
<dbReference type="PROSITE" id="PS50810">
    <property type="entry name" value="FRATAXIN_2"/>
    <property type="match status" value="1"/>
</dbReference>
<dbReference type="HOGENOM" id="CLU_080880_2_3_1"/>
<dbReference type="GO" id="GO:0051537">
    <property type="term" value="F:2 iron, 2 sulfur cluster binding"/>
    <property type="evidence" value="ECO:0007669"/>
    <property type="project" value="TreeGrafter"/>
</dbReference>
<dbReference type="GO" id="GO:0034986">
    <property type="term" value="F:iron chaperone activity"/>
    <property type="evidence" value="ECO:0007669"/>
    <property type="project" value="TreeGrafter"/>
</dbReference>
<sequence length="218" mass="24204">MKLPMMLRTTTQRGLLTSAPLRSISTHSATALGLRDTLSRSQVKVVAARTPFLPLSSITARSLSTSQRREQPTTKYTASPLTDGEYHKLSNTAIDSLTETFEVLLEEADVEALEEQARAKHQGATRGSPAAEWDIECASGVMNLRCGVHGTWVINKQPPNKQIWLSSPKSGPKRFDYDADSKTWFCLKEGETSTLHELLQEELSQVFDTQVEVVLEED</sequence>
<dbReference type="GO" id="GO:0016226">
    <property type="term" value="P:iron-sulfur cluster assembly"/>
    <property type="evidence" value="ECO:0007669"/>
    <property type="project" value="InterPro"/>
</dbReference>
<organism evidence="5 6">
    <name type="scientific">Sporisorium reilianum (strain SRZ2)</name>
    <name type="common">Maize head smut fungus</name>
    <dbReference type="NCBI Taxonomy" id="999809"/>
    <lineage>
        <taxon>Eukaryota</taxon>
        <taxon>Fungi</taxon>
        <taxon>Dikarya</taxon>
        <taxon>Basidiomycota</taxon>
        <taxon>Ustilaginomycotina</taxon>
        <taxon>Ustilaginomycetes</taxon>
        <taxon>Ustilaginales</taxon>
        <taxon>Ustilaginaceae</taxon>
        <taxon>Sporisorium</taxon>
    </lineage>
</organism>
<feature type="region of interest" description="Disordered" evidence="4">
    <location>
        <begin position="62"/>
        <end position="82"/>
    </location>
</feature>
<dbReference type="GO" id="GO:0005739">
    <property type="term" value="C:mitochondrion"/>
    <property type="evidence" value="ECO:0007669"/>
    <property type="project" value="TreeGrafter"/>
</dbReference>
<dbReference type="GO" id="GO:0008198">
    <property type="term" value="F:ferrous iron binding"/>
    <property type="evidence" value="ECO:0007669"/>
    <property type="project" value="TreeGrafter"/>
</dbReference>
<evidence type="ECO:0000256" key="2">
    <source>
        <dbReference type="ARBA" id="ARBA00022496"/>
    </source>
</evidence>